<keyword evidence="4" id="KW-0507">mRNA processing</keyword>
<dbReference type="UniPathway" id="UPA00143"/>
<dbReference type="GO" id="GO:0000974">
    <property type="term" value="C:Prp19 complex"/>
    <property type="evidence" value="ECO:0007669"/>
    <property type="project" value="UniProtKB-UniRule"/>
</dbReference>
<evidence type="ECO:0000256" key="3">
    <source>
        <dbReference type="PROSITE-ProRule" id="PRU00221"/>
    </source>
</evidence>
<dbReference type="GO" id="GO:0071006">
    <property type="term" value="C:U2-type catalytic step 1 spliceosome"/>
    <property type="evidence" value="ECO:0007669"/>
    <property type="project" value="TreeGrafter"/>
</dbReference>
<dbReference type="GO" id="GO:0070534">
    <property type="term" value="P:protein K63-linked ubiquitination"/>
    <property type="evidence" value="ECO:0007669"/>
    <property type="project" value="UniProtKB-UniRule"/>
</dbReference>
<keyword evidence="6" id="KW-0732">Signal</keyword>
<evidence type="ECO:0000256" key="4">
    <source>
        <dbReference type="RuleBase" id="RU367101"/>
    </source>
</evidence>
<dbReference type="VEuPathDB" id="ToxoDB:EBH_0001820"/>
<keyword evidence="4" id="KW-0539">Nucleus</keyword>
<evidence type="ECO:0000313" key="7">
    <source>
        <dbReference type="EMBL" id="CDJ51773.1"/>
    </source>
</evidence>
<dbReference type="SUPFAM" id="SSF50978">
    <property type="entry name" value="WD40 repeat-like"/>
    <property type="match status" value="1"/>
</dbReference>
<evidence type="ECO:0000256" key="2">
    <source>
        <dbReference type="ARBA" id="ARBA00022737"/>
    </source>
</evidence>
<comment type="catalytic activity">
    <reaction evidence="4">
        <text>S-ubiquitinyl-[E2 ubiquitin-conjugating enzyme]-L-cysteine + [acceptor protein]-L-lysine = [E2 ubiquitin-conjugating enzyme]-L-cysteine + N(6)-ubiquitinyl-[acceptor protein]-L-lysine.</text>
        <dbReference type="EC" id="2.3.2.27"/>
    </reaction>
</comment>
<feature type="repeat" description="WD" evidence="3">
    <location>
        <begin position="393"/>
        <end position="430"/>
    </location>
</feature>
<evidence type="ECO:0000256" key="1">
    <source>
        <dbReference type="ARBA" id="ARBA00022574"/>
    </source>
</evidence>
<keyword evidence="4" id="KW-0747">Spliceosome</keyword>
<dbReference type="InterPro" id="IPR019775">
    <property type="entry name" value="WD40_repeat_CS"/>
</dbReference>
<dbReference type="Gene3D" id="2.130.10.10">
    <property type="entry name" value="YVTN repeat-like/Quinoprotein amine dehydrogenase"/>
    <property type="match status" value="2"/>
</dbReference>
<comment type="function">
    <text evidence="4">Ubiquitin-protein ligase which is mainly involved pre-mRNA splicing and DNA repair. Required for pre-mRNA splicing as component of the spliceosome.</text>
</comment>
<name>U6LR77_9EIME</name>
<dbReference type="InterPro" id="IPR020472">
    <property type="entry name" value="WD40_PAC1"/>
</dbReference>
<dbReference type="Pfam" id="PF00400">
    <property type="entry name" value="WD40"/>
    <property type="match status" value="4"/>
</dbReference>
<dbReference type="EMBL" id="HG713011">
    <property type="protein sequence ID" value="CDJ51773.1"/>
    <property type="molecule type" value="Genomic_DNA"/>
</dbReference>
<comment type="subunit">
    <text evidence="4">Homotetramer.</text>
</comment>
<sequence>MQLGSSCSSSSSLCCSCSVLLLLVLTAQTRTSVRISEELVEEMQSLARQLLGQRKKRKPVGFVPAAAAAKFACSLSLPLHSAAARGVFKVAADTNPARHAAVFESSSSSSSSGGEKGGDGAAAEGSAAAAAAAAAGEGEGKVISVSSGADGAVVFFNLLQQKQIEKIQAHAKACKTFLLHPTEPLLVTGSDDKTVKIWRGSSDFSSSYSLGVTLRRQRGEIGGLALHPLNNYFAAVSSDRTWAFISFQEGRYLGVYRDLACQYASLAFHPDGMIMGGGGVDGSVYIWDMKGQQQRAALQGHTERINKLTFSENGYYLATASADGTVRLWDLRKSASFQTLDLNEDKEKEKEKERVMSAVFDNSGLYLAACTSSGVVKLYNFESRAHATAVATLRGHTDAVMDCAFVEGEKMLLTASMDKTVKVWKVGEDN</sequence>
<evidence type="ECO:0000256" key="5">
    <source>
        <dbReference type="SAM" id="MobiDB-lite"/>
    </source>
</evidence>
<evidence type="ECO:0000313" key="8">
    <source>
        <dbReference type="Proteomes" id="UP000030750"/>
    </source>
</evidence>
<feature type="region of interest" description="Disordered" evidence="5">
    <location>
        <begin position="102"/>
        <end position="122"/>
    </location>
</feature>
<accession>U6LR77</accession>
<reference evidence="7" key="1">
    <citation type="submission" date="2013-10" db="EMBL/GenBank/DDBJ databases">
        <title>Genomic analysis of the causative agents of coccidiosis in chickens.</title>
        <authorList>
            <person name="Reid A.J."/>
            <person name="Blake D."/>
            <person name="Billington K."/>
            <person name="Browne H."/>
            <person name="Dunn M."/>
            <person name="Hung S."/>
            <person name="Kawahara F."/>
            <person name="Miranda-Saavedra D."/>
            <person name="Mourier T."/>
            <person name="Nagra H."/>
            <person name="Otto T.D."/>
            <person name="Rawlings N."/>
            <person name="Sanchez A."/>
            <person name="Sanders M."/>
            <person name="Subramaniam C."/>
            <person name="Tay Y."/>
            <person name="Dear P."/>
            <person name="Doerig C."/>
            <person name="Gruber A."/>
            <person name="Parkinson J."/>
            <person name="Shirley M."/>
            <person name="Wan K.L."/>
            <person name="Berriman M."/>
            <person name="Tomley F."/>
            <person name="Pain A."/>
        </authorList>
    </citation>
    <scope>NUCLEOTIDE SEQUENCE [LARGE SCALE GENOMIC DNA]</scope>
    <source>
        <strain evidence="7">Houghton</strain>
    </source>
</reference>
<keyword evidence="4" id="KW-0227">DNA damage</keyword>
<dbReference type="PROSITE" id="PS50082">
    <property type="entry name" value="WD_REPEATS_2"/>
    <property type="match status" value="4"/>
</dbReference>
<dbReference type="GO" id="GO:0000398">
    <property type="term" value="P:mRNA splicing, via spliceosome"/>
    <property type="evidence" value="ECO:0007669"/>
    <property type="project" value="InterPro"/>
</dbReference>
<proteinExistence type="inferred from homology"/>
<feature type="signal peptide" evidence="6">
    <location>
        <begin position="1"/>
        <end position="29"/>
    </location>
</feature>
<keyword evidence="8" id="KW-1185">Reference proteome</keyword>
<dbReference type="GO" id="GO:0006281">
    <property type="term" value="P:DNA repair"/>
    <property type="evidence" value="ECO:0007669"/>
    <property type="project" value="UniProtKB-KW"/>
</dbReference>
<evidence type="ECO:0000256" key="6">
    <source>
        <dbReference type="SAM" id="SignalP"/>
    </source>
</evidence>
<protein>
    <recommendedName>
        <fullName evidence="4">Pre-mRNA-processing factor 19</fullName>
        <ecNumber evidence="4">2.3.2.27</ecNumber>
    </recommendedName>
</protein>
<dbReference type="PROSITE" id="PS50294">
    <property type="entry name" value="WD_REPEATS_REGION"/>
    <property type="match status" value="3"/>
</dbReference>
<dbReference type="OrthoDB" id="354442at2759"/>
<dbReference type="AlphaFoldDB" id="U6LR77"/>
<feature type="repeat" description="WD" evidence="3">
    <location>
        <begin position="167"/>
        <end position="198"/>
    </location>
</feature>
<dbReference type="SMART" id="SM00320">
    <property type="entry name" value="WD40"/>
    <property type="match status" value="6"/>
</dbReference>
<keyword evidence="4" id="KW-0508">mRNA splicing</keyword>
<comment type="subcellular location">
    <subcellularLocation>
        <location evidence="4">Nucleus</location>
    </subcellularLocation>
</comment>
<dbReference type="PANTHER" id="PTHR43995:SF1">
    <property type="entry name" value="PRE-MRNA-PROCESSING FACTOR 19"/>
    <property type="match status" value="1"/>
</dbReference>
<gene>
    <name evidence="7" type="ORF">EBH_0001820</name>
</gene>
<dbReference type="CDD" id="cd00200">
    <property type="entry name" value="WD40"/>
    <property type="match status" value="1"/>
</dbReference>
<feature type="compositionally biased region" description="Low complexity" evidence="5">
    <location>
        <begin position="104"/>
        <end position="113"/>
    </location>
</feature>
<feature type="chain" id="PRO_5004674955" description="Pre-mRNA-processing factor 19" evidence="6">
    <location>
        <begin position="30"/>
        <end position="430"/>
    </location>
</feature>
<dbReference type="EC" id="2.3.2.27" evidence="4"/>
<dbReference type="Proteomes" id="UP000030750">
    <property type="component" value="Unassembled WGS sequence"/>
</dbReference>
<keyword evidence="4" id="KW-0833">Ubl conjugation pathway</keyword>
<comment type="similarity">
    <text evidence="4">Belongs to the WD repeat PRP19 family.</text>
</comment>
<dbReference type="InterPro" id="IPR038959">
    <property type="entry name" value="Prp19"/>
</dbReference>
<dbReference type="InterPro" id="IPR001680">
    <property type="entry name" value="WD40_rpt"/>
</dbReference>
<feature type="repeat" description="WD" evidence="3">
    <location>
        <begin position="298"/>
        <end position="339"/>
    </location>
</feature>
<dbReference type="PRINTS" id="PR00320">
    <property type="entry name" value="GPROTEINBRPT"/>
</dbReference>
<keyword evidence="4" id="KW-0234">DNA repair</keyword>
<dbReference type="GO" id="GO:0061630">
    <property type="term" value="F:ubiquitin protein ligase activity"/>
    <property type="evidence" value="ECO:0007669"/>
    <property type="project" value="UniProtKB-UniRule"/>
</dbReference>
<dbReference type="PANTHER" id="PTHR43995">
    <property type="entry name" value="PRE-MRNA-PROCESSING FACTOR 19"/>
    <property type="match status" value="1"/>
</dbReference>
<keyword evidence="2" id="KW-0677">Repeat</keyword>
<dbReference type="InterPro" id="IPR015943">
    <property type="entry name" value="WD40/YVTN_repeat-like_dom_sf"/>
</dbReference>
<keyword evidence="1 3" id="KW-0853">WD repeat</keyword>
<feature type="repeat" description="WD" evidence="3">
    <location>
        <begin position="265"/>
        <end position="297"/>
    </location>
</feature>
<dbReference type="GO" id="GO:0005737">
    <property type="term" value="C:cytoplasm"/>
    <property type="evidence" value="ECO:0007669"/>
    <property type="project" value="TreeGrafter"/>
</dbReference>
<comment type="pathway">
    <text evidence="4">Protein modification; protein ubiquitination.</text>
</comment>
<dbReference type="PROSITE" id="PS00678">
    <property type="entry name" value="WD_REPEATS_1"/>
    <property type="match status" value="2"/>
</dbReference>
<keyword evidence="4" id="KW-0808">Transferase</keyword>
<dbReference type="InterPro" id="IPR036322">
    <property type="entry name" value="WD40_repeat_dom_sf"/>
</dbReference>
<organism evidence="7 8">
    <name type="scientific">Eimeria brunetti</name>
    <dbReference type="NCBI Taxonomy" id="51314"/>
    <lineage>
        <taxon>Eukaryota</taxon>
        <taxon>Sar</taxon>
        <taxon>Alveolata</taxon>
        <taxon>Apicomplexa</taxon>
        <taxon>Conoidasida</taxon>
        <taxon>Coccidia</taxon>
        <taxon>Eucoccidiorida</taxon>
        <taxon>Eimeriorina</taxon>
        <taxon>Eimeriidae</taxon>
        <taxon>Eimeria</taxon>
    </lineage>
</organism>
<reference evidence="7" key="2">
    <citation type="submission" date="2013-10" db="EMBL/GenBank/DDBJ databases">
        <authorList>
            <person name="Aslett M."/>
        </authorList>
    </citation>
    <scope>NUCLEOTIDE SEQUENCE [LARGE SCALE GENOMIC DNA]</scope>
    <source>
        <strain evidence="7">Houghton</strain>
    </source>
</reference>